<evidence type="ECO:0000256" key="3">
    <source>
        <dbReference type="ARBA" id="ARBA00023136"/>
    </source>
</evidence>
<dbReference type="RefSeq" id="WP_044838719.1">
    <property type="nucleotide sequence ID" value="NZ_CP059733.1"/>
</dbReference>
<protein>
    <submittedName>
        <fullName evidence="8">Complement resistance protein TraT</fullName>
    </submittedName>
</protein>
<name>A0AAF0CBQ7_9GAMM</name>
<keyword evidence="4" id="KW-0564">Palmitate</keyword>
<gene>
    <name evidence="8" type="ORF">SG34_014280</name>
</gene>
<evidence type="ECO:0000256" key="1">
    <source>
        <dbReference type="ARBA" id="ARBA00004459"/>
    </source>
</evidence>
<evidence type="ECO:0000256" key="4">
    <source>
        <dbReference type="ARBA" id="ARBA00023139"/>
    </source>
</evidence>
<evidence type="ECO:0000313" key="8">
    <source>
        <dbReference type="EMBL" id="WDE07948.1"/>
    </source>
</evidence>
<keyword evidence="9" id="KW-1185">Reference proteome</keyword>
<dbReference type="Pfam" id="PF05818">
    <property type="entry name" value="TraT"/>
    <property type="match status" value="1"/>
</dbReference>
<evidence type="ECO:0000256" key="7">
    <source>
        <dbReference type="SAM" id="MobiDB-lite"/>
    </source>
</evidence>
<dbReference type="GO" id="GO:0009279">
    <property type="term" value="C:cell outer membrane"/>
    <property type="evidence" value="ECO:0007669"/>
    <property type="project" value="UniProtKB-SubCell"/>
</dbReference>
<feature type="chain" id="PRO_5041785644" evidence="6">
    <location>
        <begin position="29"/>
        <end position="258"/>
    </location>
</feature>
<feature type="compositionally biased region" description="Basic and acidic residues" evidence="7">
    <location>
        <begin position="141"/>
        <end position="157"/>
    </location>
</feature>
<keyword evidence="2 6" id="KW-0732">Signal</keyword>
<keyword evidence="6" id="KW-0998">Cell outer membrane</keyword>
<reference evidence="8 9" key="1">
    <citation type="journal article" date="2015" name="Genome Announc.">
        <title>Draft Genome Sequences of Marine Isolates of Thalassomonas viridans and Thalassomonas actiniarum.</title>
        <authorList>
            <person name="Olonade I."/>
            <person name="van Zyl L.J."/>
            <person name="Trindade M."/>
        </authorList>
    </citation>
    <scope>NUCLEOTIDE SEQUENCE [LARGE SCALE GENOMIC DNA]</scope>
    <source>
        <strain evidence="8 9">XOM25</strain>
    </source>
</reference>
<evidence type="ECO:0000256" key="5">
    <source>
        <dbReference type="ARBA" id="ARBA00023288"/>
    </source>
</evidence>
<proteinExistence type="predicted"/>
<accession>A0AAF0CBQ7</accession>
<evidence type="ECO:0000256" key="2">
    <source>
        <dbReference type="ARBA" id="ARBA00022729"/>
    </source>
</evidence>
<dbReference type="EMBL" id="CP059733">
    <property type="protein sequence ID" value="WDE07948.1"/>
    <property type="molecule type" value="Genomic_DNA"/>
</dbReference>
<keyword evidence="3 6" id="KW-0472">Membrane</keyword>
<dbReference type="KEGG" id="tvd:SG34_014280"/>
<dbReference type="Proteomes" id="UP000032352">
    <property type="component" value="Chromosome"/>
</dbReference>
<dbReference type="InterPro" id="IPR008874">
    <property type="entry name" value="TraT_complement-R"/>
</dbReference>
<keyword evidence="5" id="KW-0449">Lipoprotein</keyword>
<organism evidence="8 9">
    <name type="scientific">Thalassomonas viridans</name>
    <dbReference type="NCBI Taxonomy" id="137584"/>
    <lineage>
        <taxon>Bacteria</taxon>
        <taxon>Pseudomonadati</taxon>
        <taxon>Pseudomonadota</taxon>
        <taxon>Gammaproteobacteria</taxon>
        <taxon>Alteromonadales</taxon>
        <taxon>Colwelliaceae</taxon>
        <taxon>Thalassomonas</taxon>
    </lineage>
</organism>
<feature type="signal peptide" evidence="6">
    <location>
        <begin position="1"/>
        <end position="28"/>
    </location>
</feature>
<dbReference type="PIRSF" id="PIRSF002859">
    <property type="entry name" value="Lipo_traT"/>
    <property type="match status" value="1"/>
</dbReference>
<evidence type="ECO:0000256" key="6">
    <source>
        <dbReference type="PIRNR" id="PIRNR002859"/>
    </source>
</evidence>
<reference evidence="8 9" key="2">
    <citation type="journal article" date="2022" name="Mar. Drugs">
        <title>Bioassay-Guided Fractionation Leads to the Detection of Cholic Acid Generated by the Rare Thalassomonas sp.</title>
        <authorList>
            <person name="Pheiffer F."/>
            <person name="Schneider Y.K."/>
            <person name="Hansen E.H."/>
            <person name="Andersen J.H."/>
            <person name="Isaksson J."/>
            <person name="Busche T."/>
            <person name="R C."/>
            <person name="Kalinowski J."/>
            <person name="Zyl L.V."/>
            <person name="Trindade M."/>
        </authorList>
    </citation>
    <scope>NUCLEOTIDE SEQUENCE [LARGE SCALE GENOMIC DNA]</scope>
    <source>
        <strain evidence="8 9">XOM25</strain>
    </source>
</reference>
<comment type="subcellular location">
    <subcellularLocation>
        <location evidence="1">Cell outer membrane</location>
        <topology evidence="1">Lipid-anchor</topology>
    </subcellularLocation>
</comment>
<evidence type="ECO:0000313" key="9">
    <source>
        <dbReference type="Proteomes" id="UP000032352"/>
    </source>
</evidence>
<feature type="region of interest" description="Disordered" evidence="7">
    <location>
        <begin position="136"/>
        <end position="157"/>
    </location>
</feature>
<dbReference type="AlphaFoldDB" id="A0AAF0CBQ7"/>
<sequence length="258" mass="28765">MTIDNQATRSKNFILWMILPLFTISGCAAVHDAIQTVVAKTNLNVETKMSETIFLDPVPKEQRTVFIELRNTSDKPGLNIKPAVLKAIKNKGYKVIDNPDDAHYWIQANIRQAGPSDPETAKKMLLLGYEEEPAGTVGAKAEADTKDETQEAEEDSRFSDDEIAAFNLINDTFNTFFSITTDLIISEKAKKDAEISERSKIEVKQKVAGDKTIVIKEKTDRKKYQTRIVSTASQMNLQFDEAQPALISGLSHTLSNLL</sequence>